<name>A0A174BWY5_9CLOT</name>
<protein>
    <recommendedName>
        <fullName evidence="4">Lipoprotein</fullName>
    </recommendedName>
</protein>
<dbReference type="AlphaFoldDB" id="A0A174BWY5"/>
<evidence type="ECO:0000313" key="2">
    <source>
        <dbReference type="EMBL" id="CUO15793.1"/>
    </source>
</evidence>
<feature type="signal peptide" evidence="1">
    <location>
        <begin position="1"/>
        <end position="18"/>
    </location>
</feature>
<evidence type="ECO:0008006" key="4">
    <source>
        <dbReference type="Google" id="ProtNLM"/>
    </source>
</evidence>
<dbReference type="Proteomes" id="UP000095558">
    <property type="component" value="Unassembled WGS sequence"/>
</dbReference>
<accession>A0A174BWY5</accession>
<reference evidence="2 3" key="1">
    <citation type="submission" date="2015-09" db="EMBL/GenBank/DDBJ databases">
        <authorList>
            <consortium name="Pathogen Informatics"/>
        </authorList>
    </citation>
    <scope>NUCLEOTIDE SEQUENCE [LARGE SCALE GENOMIC DNA]</scope>
    <source>
        <strain evidence="2 3">2789STDY5834855</strain>
    </source>
</reference>
<keyword evidence="1" id="KW-0732">Signal</keyword>
<sequence length="163" mass="18653">MKKIVVFILMLFSISVVGCSSNISSKDINEMKEIVDKVLSYENSYDDEVSNYIDEDTFNECNYEVFYSYLIGKVEFTKYESEVKGVTKEDGEYKLCMVLNMEAQGTTLESDGVEEGYDSVEGNNVPVEVVLKKEKGNYVIKSVKEYESLEIAENENVNFRKNQ</sequence>
<evidence type="ECO:0000256" key="1">
    <source>
        <dbReference type="SAM" id="SignalP"/>
    </source>
</evidence>
<feature type="chain" id="PRO_5039683913" description="Lipoprotein" evidence="1">
    <location>
        <begin position="19"/>
        <end position="163"/>
    </location>
</feature>
<dbReference type="EMBL" id="CYZV01000015">
    <property type="protein sequence ID" value="CUO15793.1"/>
    <property type="molecule type" value="Genomic_DNA"/>
</dbReference>
<dbReference type="PROSITE" id="PS51257">
    <property type="entry name" value="PROKAR_LIPOPROTEIN"/>
    <property type="match status" value="1"/>
</dbReference>
<gene>
    <name evidence="2" type="ORF">ERS852470_01586</name>
</gene>
<dbReference type="OrthoDB" id="1910347at2"/>
<evidence type="ECO:0000313" key="3">
    <source>
        <dbReference type="Proteomes" id="UP000095558"/>
    </source>
</evidence>
<proteinExistence type="predicted"/>
<organism evidence="2 3">
    <name type="scientific">Clostridium disporicum</name>
    <dbReference type="NCBI Taxonomy" id="84024"/>
    <lineage>
        <taxon>Bacteria</taxon>
        <taxon>Bacillati</taxon>
        <taxon>Bacillota</taxon>
        <taxon>Clostridia</taxon>
        <taxon>Eubacteriales</taxon>
        <taxon>Clostridiaceae</taxon>
        <taxon>Clostridium</taxon>
    </lineage>
</organism>
<dbReference type="RefSeq" id="WP_055276241.1">
    <property type="nucleotide sequence ID" value="NZ_CYYT01000009.1"/>
</dbReference>